<reference evidence="2" key="1">
    <citation type="submission" date="2016-08" db="EMBL/GenBank/DDBJ databases">
        <title>Complete Genome Seqeunce of Paenibacillus sp. nov. IHBB 9852 from high altitute lake of Indian trans-Himalayas.</title>
        <authorList>
            <person name="Kiran S."/>
            <person name="Swarnkar M.K."/>
            <person name="Rana A."/>
            <person name="Tewari R."/>
            <person name="Gulati A."/>
        </authorList>
    </citation>
    <scope>NUCLEOTIDE SEQUENCE [LARGE SCALE GENOMIC DNA]</scope>
    <source>
        <strain evidence="2">IHBB 9852</strain>
    </source>
</reference>
<dbReference type="AlphaFoldDB" id="A0A1B2DUI9"/>
<name>A0A1B2DUI9_9BACL</name>
<organism evidence="2">
    <name type="scientific">Paenibacillus ihbetae</name>
    <dbReference type="NCBI Taxonomy" id="1870820"/>
    <lineage>
        <taxon>Bacteria</taxon>
        <taxon>Bacillati</taxon>
        <taxon>Bacillota</taxon>
        <taxon>Bacilli</taxon>
        <taxon>Bacillales</taxon>
        <taxon>Paenibacillaceae</taxon>
        <taxon>Paenibacillus</taxon>
    </lineage>
</organism>
<protein>
    <submittedName>
        <fullName evidence="2">Uncharacterized protein</fullName>
    </submittedName>
</protein>
<keyword evidence="1" id="KW-1133">Transmembrane helix</keyword>
<keyword evidence="1" id="KW-0812">Transmembrane</keyword>
<gene>
    <name evidence="2" type="ORF">BBD41_01565</name>
</gene>
<proteinExistence type="predicted"/>
<feature type="transmembrane region" description="Helical" evidence="1">
    <location>
        <begin position="6"/>
        <end position="26"/>
    </location>
</feature>
<dbReference type="GeneID" id="48306904"/>
<dbReference type="RefSeq" id="WP_099476495.1">
    <property type="nucleotide sequence ID" value="NZ_CP016809.1"/>
</dbReference>
<dbReference type="KEGG" id="pib:BBD41_01565"/>
<dbReference type="EMBL" id="CP016809">
    <property type="protein sequence ID" value="ANY71374.1"/>
    <property type="molecule type" value="Genomic_DNA"/>
</dbReference>
<accession>A0A1B2DUI9</accession>
<sequence length="127" mass="14623">MSIWLWVLIGVVVLFIILVLVVGWIASKMDGNMGIESKHDEHGNIILLDTPAMRESAMLAYDGSIQMEKRGHIMSNGQSWNEVWLRTIKSVRKNTENSEWYVRYIIEKRREAGLPELEGLDEPNEPK</sequence>
<keyword evidence="1" id="KW-0472">Membrane</keyword>
<evidence type="ECO:0000313" key="2">
    <source>
        <dbReference type="EMBL" id="ANY71374.1"/>
    </source>
</evidence>
<evidence type="ECO:0000256" key="1">
    <source>
        <dbReference type="SAM" id="Phobius"/>
    </source>
</evidence>